<keyword evidence="5 12" id="KW-0378">Hydrolase</keyword>
<dbReference type="SUPFAM" id="SSF52540">
    <property type="entry name" value="P-loop containing nucleoside triphosphate hydrolases"/>
    <property type="match status" value="1"/>
</dbReference>
<evidence type="ECO:0000256" key="12">
    <source>
        <dbReference type="HAMAP-Rule" id="MF_00983"/>
    </source>
</evidence>
<dbReference type="InterPro" id="IPR027417">
    <property type="entry name" value="P-loop_NTPase"/>
</dbReference>
<dbReference type="GO" id="GO:0006302">
    <property type="term" value="P:double-strand break repair"/>
    <property type="evidence" value="ECO:0007669"/>
    <property type="project" value="InterPro"/>
</dbReference>
<dbReference type="GO" id="GO:0006310">
    <property type="term" value="P:DNA recombination"/>
    <property type="evidence" value="ECO:0007669"/>
    <property type="project" value="InterPro"/>
</dbReference>
<dbReference type="InterPro" id="IPR006935">
    <property type="entry name" value="Helicase/UvrB_N"/>
</dbReference>
<evidence type="ECO:0000313" key="14">
    <source>
        <dbReference type="EMBL" id="QTA85085.1"/>
    </source>
</evidence>
<keyword evidence="1 12" id="KW-0639">Primosome</keyword>
<dbReference type="EC" id="5.6.2.4" evidence="12"/>
<dbReference type="Gene3D" id="3.40.50.300">
    <property type="entry name" value="P-loop containing nucleotide triphosphate hydrolases"/>
    <property type="match status" value="2"/>
</dbReference>
<dbReference type="CDD" id="cd17929">
    <property type="entry name" value="DEXHc_priA"/>
    <property type="match status" value="1"/>
</dbReference>
<feature type="binding site" evidence="12">
    <location>
        <position position="524"/>
    </location>
    <ligand>
        <name>Zn(2+)</name>
        <dbReference type="ChEBI" id="CHEBI:29105"/>
        <label>2</label>
    </ligand>
</feature>
<comment type="function">
    <text evidence="12">Initiates the restart of stalled replication forks, which reloads the replicative helicase on sites other than the origin of replication. Recognizes and binds to abandoned replication forks and remodels them to uncover a helicase loading site. Promotes assembly of the primosome at these replication forks.</text>
</comment>
<name>A0A975BGX5_9BACT</name>
<dbReference type="Pfam" id="PF18074">
    <property type="entry name" value="PriA_C"/>
    <property type="match status" value="1"/>
</dbReference>
<dbReference type="PANTHER" id="PTHR30580">
    <property type="entry name" value="PRIMOSOMAL PROTEIN N"/>
    <property type="match status" value="1"/>
</dbReference>
<dbReference type="HAMAP" id="MF_00983">
    <property type="entry name" value="PriA"/>
    <property type="match status" value="1"/>
</dbReference>
<evidence type="ECO:0000313" key="15">
    <source>
        <dbReference type="Proteomes" id="UP000663722"/>
    </source>
</evidence>
<dbReference type="GO" id="GO:0043138">
    <property type="term" value="F:3'-5' DNA helicase activity"/>
    <property type="evidence" value="ECO:0007669"/>
    <property type="project" value="UniProtKB-EC"/>
</dbReference>
<keyword evidence="7 12" id="KW-0862">Zinc</keyword>
<evidence type="ECO:0000256" key="9">
    <source>
        <dbReference type="ARBA" id="ARBA00023125"/>
    </source>
</evidence>
<dbReference type="Pfam" id="PF18319">
    <property type="entry name" value="Zn_ribbon_PriA"/>
    <property type="match status" value="1"/>
</dbReference>
<comment type="similarity">
    <text evidence="12">Belongs to the helicase family. PriA subfamily.</text>
</comment>
<feature type="binding site" evidence="12">
    <location>
        <position position="521"/>
    </location>
    <ligand>
        <name>Zn(2+)</name>
        <dbReference type="ChEBI" id="CHEBI:29105"/>
        <label>2</label>
    </ligand>
</feature>
<keyword evidence="8 12" id="KW-0067">ATP-binding</keyword>
<dbReference type="InterPro" id="IPR041222">
    <property type="entry name" value="PriA_3primeBD"/>
</dbReference>
<evidence type="ECO:0000256" key="10">
    <source>
        <dbReference type="ARBA" id="ARBA00023235"/>
    </source>
</evidence>
<dbReference type="GO" id="GO:0003677">
    <property type="term" value="F:DNA binding"/>
    <property type="evidence" value="ECO:0007669"/>
    <property type="project" value="UniProtKB-UniRule"/>
</dbReference>
<accession>A0A975BGX5</accession>
<sequence>MTPHSAYIEVAITLPIDKTFIYGVPETLFSFASPGKRVLVPFGRRRLTGYILGPGEYTDKYEIKVILDVLDETPLFPPSMIPFFKWIADYYIHPLGEVIHSALPKGLNIYDFVTLSITEVGKNALSEDDITPLRREILGQLQQGPCQLKTLCKKLNRDIPNSLLHVMETSGWLVRERTLGGGKTRSRTERYVSLIRSDIPDDRFYASRKKIIDLLEAQGGISIRNLKEQLPKSAGFIKFLSDSGYISVFEKKVYRDPFGDPIQPDTPHTLTEEQGKVISKITDSLEKGFAAYLLAGVTGSGKTEVYMQIAAEVIRQEKSVLVLVPEIALISQMERRFRARFGDCVAVLHSGLSSGERYDQWIRIINNEARITIGARSAIFAPFRDIGLIIVDEEHDTSYKQENDFPYNARDIAVVRAKLSDGVAVLGSATPSVQSYHNVKTQKFEEVTLTERVEKRPLPNITVVDLRKSRDNHGISRFITPELYQAMKETLGRGEQILLFLNRRGFAGFPVCAACGDPVGCENCDITLTFHQAEKAYKCHYCGFTLPSDAKCPTCNSSSIKLLGLGTEKTEAAVKSLFPDARVARMDRDTTTRKGTILNILKDIRNHKTDILVGTQMVAKGHDFPGITLVGIICADLSLCFPDFRAGERTFQLLAQVAGRAGRGDVPGRVILQTYNPNHFSMVCAREQDFRRFYDKEILFREALSYPPVSRLIQLKISGKDKGKTREFALAMGEICHDLQKNNEAFSSSVQILGPIEASVSKIANQYRWQILLKGLNVKQLHRFVRQLMSKNSFMFNYRGVKVVVDVDPFLMF</sequence>
<reference evidence="14" key="1">
    <citation type="journal article" date="2021" name="Microb. Physiol.">
        <title>Proteogenomic Insights into the Physiology of Marine, Sulfate-Reducing, Filamentous Desulfonema limicola and Desulfonema magnum.</title>
        <authorList>
            <person name="Schnaars V."/>
            <person name="Wohlbrand L."/>
            <person name="Scheve S."/>
            <person name="Hinrichs C."/>
            <person name="Reinhardt R."/>
            <person name="Rabus R."/>
        </authorList>
    </citation>
    <scope>NUCLEOTIDE SEQUENCE</scope>
    <source>
        <strain evidence="14">4be13</strain>
    </source>
</reference>
<dbReference type="CDD" id="cd18804">
    <property type="entry name" value="SF2_C_priA"/>
    <property type="match status" value="1"/>
</dbReference>
<proteinExistence type="inferred from homology"/>
<comment type="catalytic activity">
    <reaction evidence="12">
        <text>Couples ATP hydrolysis with the unwinding of duplex DNA by translocating in the 3'-5' direction.</text>
        <dbReference type="EC" id="5.6.2.4"/>
    </reaction>
</comment>
<dbReference type="InterPro" id="IPR005259">
    <property type="entry name" value="PriA"/>
</dbReference>
<keyword evidence="2 12" id="KW-0235">DNA replication</keyword>
<comment type="cofactor">
    <cofactor evidence="12">
        <name>Zn(2+)</name>
        <dbReference type="ChEBI" id="CHEBI:29105"/>
    </cofactor>
    <text evidence="12">Binds 2 zinc ions per subunit.</text>
</comment>
<evidence type="ECO:0000256" key="6">
    <source>
        <dbReference type="ARBA" id="ARBA00022806"/>
    </source>
</evidence>
<dbReference type="PANTHER" id="PTHR30580:SF0">
    <property type="entry name" value="PRIMOSOMAL PROTEIN N"/>
    <property type="match status" value="1"/>
</dbReference>
<dbReference type="RefSeq" id="WP_207681287.1">
    <property type="nucleotide sequence ID" value="NZ_CP061800.1"/>
</dbReference>
<dbReference type="PROSITE" id="PS51192">
    <property type="entry name" value="HELICASE_ATP_BIND_1"/>
    <property type="match status" value="1"/>
</dbReference>
<dbReference type="FunFam" id="3.40.1440.60:FF:000001">
    <property type="entry name" value="Primosomal protein N"/>
    <property type="match status" value="1"/>
</dbReference>
<comment type="catalytic activity">
    <reaction evidence="11 12">
        <text>ATP + H2O = ADP + phosphate + H(+)</text>
        <dbReference type="Rhea" id="RHEA:13065"/>
        <dbReference type="ChEBI" id="CHEBI:15377"/>
        <dbReference type="ChEBI" id="CHEBI:15378"/>
        <dbReference type="ChEBI" id="CHEBI:30616"/>
        <dbReference type="ChEBI" id="CHEBI:43474"/>
        <dbReference type="ChEBI" id="CHEBI:456216"/>
        <dbReference type="EC" id="5.6.2.4"/>
    </reaction>
</comment>
<evidence type="ECO:0000256" key="4">
    <source>
        <dbReference type="ARBA" id="ARBA00022741"/>
    </source>
</evidence>
<feature type="binding site" evidence="12">
    <location>
        <position position="552"/>
    </location>
    <ligand>
        <name>Zn(2+)</name>
        <dbReference type="ChEBI" id="CHEBI:29105"/>
        <label>1</label>
    </ligand>
</feature>
<gene>
    <name evidence="12 14" type="primary">priA</name>
    <name evidence="14" type="ORF">dnm_010890</name>
</gene>
<dbReference type="Gene3D" id="3.40.1440.60">
    <property type="entry name" value="PriA, 3(prime) DNA-binding domain"/>
    <property type="match status" value="1"/>
</dbReference>
<dbReference type="Proteomes" id="UP000663722">
    <property type="component" value="Chromosome"/>
</dbReference>
<evidence type="ECO:0000256" key="2">
    <source>
        <dbReference type="ARBA" id="ARBA00022705"/>
    </source>
</evidence>
<feature type="domain" description="Helicase ATP-binding" evidence="13">
    <location>
        <begin position="283"/>
        <end position="449"/>
    </location>
</feature>
<feature type="binding site" evidence="12">
    <location>
        <position position="515"/>
    </location>
    <ligand>
        <name>Zn(2+)</name>
        <dbReference type="ChEBI" id="CHEBI:29105"/>
        <label>1</label>
    </ligand>
</feature>
<keyword evidence="4 12" id="KW-0547">Nucleotide-binding</keyword>
<dbReference type="EMBL" id="CP061800">
    <property type="protein sequence ID" value="QTA85085.1"/>
    <property type="molecule type" value="Genomic_DNA"/>
</dbReference>
<evidence type="ECO:0000256" key="3">
    <source>
        <dbReference type="ARBA" id="ARBA00022723"/>
    </source>
</evidence>
<dbReference type="AlphaFoldDB" id="A0A975BGX5"/>
<dbReference type="InterPro" id="IPR041236">
    <property type="entry name" value="PriA_C"/>
</dbReference>
<dbReference type="Pfam" id="PF17764">
    <property type="entry name" value="PriA_3primeBD"/>
    <property type="match status" value="1"/>
</dbReference>
<protein>
    <recommendedName>
        <fullName evidence="12">Replication restart protein PriA</fullName>
    </recommendedName>
    <alternativeName>
        <fullName evidence="12">ATP-dependent DNA helicase PriA</fullName>
        <ecNumber evidence="12">5.6.2.4</ecNumber>
    </alternativeName>
    <alternativeName>
        <fullName evidence="12">DNA 3'-5' helicase PriA</fullName>
    </alternativeName>
</protein>
<dbReference type="GO" id="GO:0005524">
    <property type="term" value="F:ATP binding"/>
    <property type="evidence" value="ECO:0007669"/>
    <property type="project" value="UniProtKB-UniRule"/>
</dbReference>
<comment type="subunit">
    <text evidence="12">Component of the replication restart primosome.</text>
</comment>
<feature type="binding site" evidence="12">
    <location>
        <position position="555"/>
    </location>
    <ligand>
        <name>Zn(2+)</name>
        <dbReference type="ChEBI" id="CHEBI:29105"/>
        <label>1</label>
    </ligand>
</feature>
<evidence type="ECO:0000256" key="5">
    <source>
        <dbReference type="ARBA" id="ARBA00022801"/>
    </source>
</evidence>
<dbReference type="GO" id="GO:0008270">
    <property type="term" value="F:zinc ion binding"/>
    <property type="evidence" value="ECO:0007669"/>
    <property type="project" value="UniProtKB-UniRule"/>
</dbReference>
<keyword evidence="9 12" id="KW-0238">DNA-binding</keyword>
<evidence type="ECO:0000256" key="11">
    <source>
        <dbReference type="ARBA" id="ARBA00048988"/>
    </source>
</evidence>
<evidence type="ECO:0000256" key="8">
    <source>
        <dbReference type="ARBA" id="ARBA00022840"/>
    </source>
</evidence>
<feature type="binding site" evidence="12">
    <location>
        <position position="539"/>
    </location>
    <ligand>
        <name>Zn(2+)</name>
        <dbReference type="ChEBI" id="CHEBI:29105"/>
        <label>2</label>
    </ligand>
</feature>
<feature type="binding site" evidence="12">
    <location>
        <position position="512"/>
    </location>
    <ligand>
        <name>Zn(2+)</name>
        <dbReference type="ChEBI" id="CHEBI:29105"/>
        <label>1</label>
    </ligand>
</feature>
<dbReference type="GO" id="GO:0006269">
    <property type="term" value="P:DNA replication, synthesis of primer"/>
    <property type="evidence" value="ECO:0007669"/>
    <property type="project" value="UniProtKB-KW"/>
</dbReference>
<dbReference type="NCBIfam" id="TIGR00595">
    <property type="entry name" value="priA"/>
    <property type="match status" value="1"/>
</dbReference>
<dbReference type="GO" id="GO:1990077">
    <property type="term" value="C:primosome complex"/>
    <property type="evidence" value="ECO:0007669"/>
    <property type="project" value="UniProtKB-UniRule"/>
</dbReference>
<dbReference type="GO" id="GO:0006270">
    <property type="term" value="P:DNA replication initiation"/>
    <property type="evidence" value="ECO:0007669"/>
    <property type="project" value="TreeGrafter"/>
</dbReference>
<dbReference type="KEGG" id="dmm:dnm_010890"/>
<dbReference type="InterPro" id="IPR014001">
    <property type="entry name" value="Helicase_ATP-bd"/>
</dbReference>
<keyword evidence="6 12" id="KW-0347">Helicase</keyword>
<dbReference type="SMART" id="SM00487">
    <property type="entry name" value="DEXDc"/>
    <property type="match status" value="1"/>
</dbReference>
<organism evidence="14 15">
    <name type="scientific">Desulfonema magnum</name>
    <dbReference type="NCBI Taxonomy" id="45655"/>
    <lineage>
        <taxon>Bacteria</taxon>
        <taxon>Pseudomonadati</taxon>
        <taxon>Thermodesulfobacteriota</taxon>
        <taxon>Desulfobacteria</taxon>
        <taxon>Desulfobacterales</taxon>
        <taxon>Desulfococcaceae</taxon>
        <taxon>Desulfonema</taxon>
    </lineage>
</organism>
<keyword evidence="3 12" id="KW-0479">Metal-binding</keyword>
<keyword evidence="10 12" id="KW-0413">Isomerase</keyword>
<dbReference type="FunFam" id="3.40.50.300:FF:000489">
    <property type="entry name" value="Primosome assembly protein PriA"/>
    <property type="match status" value="1"/>
</dbReference>
<evidence type="ECO:0000256" key="7">
    <source>
        <dbReference type="ARBA" id="ARBA00022833"/>
    </source>
</evidence>
<dbReference type="Pfam" id="PF04851">
    <property type="entry name" value="ResIII"/>
    <property type="match status" value="1"/>
</dbReference>
<dbReference type="InterPro" id="IPR001650">
    <property type="entry name" value="Helicase_C-like"/>
</dbReference>
<evidence type="ECO:0000259" key="13">
    <source>
        <dbReference type="PROSITE" id="PS51192"/>
    </source>
</evidence>
<dbReference type="GO" id="GO:0016787">
    <property type="term" value="F:hydrolase activity"/>
    <property type="evidence" value="ECO:0007669"/>
    <property type="project" value="UniProtKB-KW"/>
</dbReference>
<feature type="binding site" evidence="12">
    <location>
        <position position="542"/>
    </location>
    <ligand>
        <name>Zn(2+)</name>
        <dbReference type="ChEBI" id="CHEBI:29105"/>
        <label>2</label>
    </ligand>
</feature>
<dbReference type="InterPro" id="IPR042115">
    <property type="entry name" value="PriA_3primeBD_sf"/>
</dbReference>
<dbReference type="Pfam" id="PF00271">
    <property type="entry name" value="Helicase_C"/>
    <property type="match status" value="1"/>
</dbReference>
<dbReference type="InterPro" id="IPR040498">
    <property type="entry name" value="PriA_CRR"/>
</dbReference>
<evidence type="ECO:0000256" key="1">
    <source>
        <dbReference type="ARBA" id="ARBA00022515"/>
    </source>
</evidence>
<keyword evidence="15" id="KW-1185">Reference proteome</keyword>
<dbReference type="SMART" id="SM00490">
    <property type="entry name" value="HELICc"/>
    <property type="match status" value="1"/>
</dbReference>